<dbReference type="InterPro" id="IPR051696">
    <property type="entry name" value="DENN_Domain_GEFs"/>
</dbReference>
<dbReference type="PANTHER" id="PTHR12296:SF21">
    <property type="entry name" value="DENN DOMAIN-CONTAINING PROTEIN 3"/>
    <property type="match status" value="1"/>
</dbReference>
<evidence type="ECO:0000313" key="3">
    <source>
        <dbReference type="EMBL" id="KAJ6247135.1"/>
    </source>
</evidence>
<dbReference type="PANTHER" id="PTHR12296">
    <property type="entry name" value="DENN DOMAIN-CONTAINING PROTEIN 4"/>
    <property type="match status" value="1"/>
</dbReference>
<protein>
    <submittedName>
        <fullName evidence="3">Denn domain-containing protein</fullName>
    </submittedName>
</protein>
<reference evidence="3" key="1">
    <citation type="submission" date="2022-08" db="EMBL/GenBank/DDBJ databases">
        <title>Novel sulfate-reducing endosymbionts in the free-living metamonad Anaeramoeba.</title>
        <authorList>
            <person name="Jerlstrom-Hultqvist J."/>
            <person name="Cepicka I."/>
            <person name="Gallot-Lavallee L."/>
            <person name="Salas-Leiva D."/>
            <person name="Curtis B.A."/>
            <person name="Zahonova K."/>
            <person name="Pipaliya S."/>
            <person name="Dacks J."/>
            <person name="Roger A.J."/>
        </authorList>
    </citation>
    <scope>NUCLEOTIDE SEQUENCE</scope>
    <source>
        <strain evidence="3">Schooner1</strain>
    </source>
</reference>
<dbReference type="SMART" id="SM00799">
    <property type="entry name" value="DENN"/>
    <property type="match status" value="1"/>
</dbReference>
<keyword evidence="4" id="KW-1185">Reference proteome</keyword>
<dbReference type="InterPro" id="IPR001194">
    <property type="entry name" value="cDENN_dom"/>
</dbReference>
<feature type="compositionally biased region" description="Acidic residues" evidence="1">
    <location>
        <begin position="445"/>
        <end position="459"/>
    </location>
</feature>
<evidence type="ECO:0000259" key="2">
    <source>
        <dbReference type="PROSITE" id="PS50211"/>
    </source>
</evidence>
<dbReference type="EMBL" id="JAOAOG010000127">
    <property type="protein sequence ID" value="KAJ6247135.1"/>
    <property type="molecule type" value="Genomic_DNA"/>
</dbReference>
<dbReference type="InterPro" id="IPR005112">
    <property type="entry name" value="dDENN_dom"/>
</dbReference>
<proteinExistence type="predicted"/>
<feature type="region of interest" description="Disordered" evidence="1">
    <location>
        <begin position="439"/>
        <end position="479"/>
    </location>
</feature>
<organism evidence="3 4">
    <name type="scientific">Anaeramoeba flamelloides</name>
    <dbReference type="NCBI Taxonomy" id="1746091"/>
    <lineage>
        <taxon>Eukaryota</taxon>
        <taxon>Metamonada</taxon>
        <taxon>Anaeramoebidae</taxon>
        <taxon>Anaeramoeba</taxon>
    </lineage>
</organism>
<gene>
    <name evidence="3" type="ORF">M0813_18660</name>
</gene>
<dbReference type="PROSITE" id="PS50211">
    <property type="entry name" value="DENN"/>
    <property type="match status" value="1"/>
</dbReference>
<comment type="caution">
    <text evidence="3">The sequence shown here is derived from an EMBL/GenBank/DDBJ whole genome shotgun (WGS) entry which is preliminary data.</text>
</comment>
<feature type="domain" description="UDENN" evidence="2">
    <location>
        <begin position="6"/>
        <end position="636"/>
    </location>
</feature>
<evidence type="ECO:0000313" key="4">
    <source>
        <dbReference type="Proteomes" id="UP001150062"/>
    </source>
</evidence>
<name>A0ABQ8YRK9_9EUKA</name>
<evidence type="ECO:0000256" key="1">
    <source>
        <dbReference type="SAM" id="MobiDB-lite"/>
    </source>
</evidence>
<dbReference type="SUPFAM" id="SSF50729">
    <property type="entry name" value="PH domain-like"/>
    <property type="match status" value="1"/>
</dbReference>
<dbReference type="Gene3D" id="3.40.50.11500">
    <property type="match status" value="1"/>
</dbReference>
<sequence length="782" mass="91856">MTNKLYEDVVVSGITKRLSTCAVNDKNAEYLPLELFFHPQIIYSMLGKETITLKGIQYLMHPFGGIRLRTSQLNDFAHQFVLTDQQGTRKYCFSFTKYYAFTEDEMESVLGCMDENEEIKIVTKNTIPETLFYERTLTIISSQRFNSFFQTLLTMYVSTLPKGVPFKKAHALALIGILDQTYFPYKRGSKPPNIQITDNISLEMPYLPLGHELPFQNNNYFSLFFCLEPKNILKFFYTILNDYPIAVVSKDLSKIYNVCESMLSLIYPFTYKHTYVPLCNEQFKIGEFLDSMDFPCIFGFERKLFDKYQTSDKFVVVDLDNNKITSEQTIIGFPKTFHQRLFRIIENHANQYSTDKIREEEFLKNRSVVKCKISKPTIMGYLNDSSDSDVDSEFFPYRARSLSFDGRSKIKLSYSKNFHTDQSNSTKILNLNLNEKTKYSNESVSDSEDDSSNVDDSSNDSDSGSGSDNDSEIILPLRPTTKETNYSIKQIDVNPKKEIKLKGQGTKESDNIQKQNLSKNESFDDLLKEYDIIEINTNSKNEQSKRNTNTEDYQNKWNHLDVEKIRKSILDVFVSLLFTHNHYINYQNKEDSNKLFDKEQFIKKSPLDYQKFLQKFIETRFFFYYIEQLTEKKNGNVALFQKLIINKINTHNMKYEYITKRSYYDVVWFKKPGKMLFNSWKKCYCNIDKNGLCIAPIDKRGSSFNSKKKIIIPMDFKKIEIDKLTYTRKAMKTRYVLIINYNKKAYTFCYESIVNKKKWYKIIKAFSLYVPNILYKHSSEKN</sequence>
<dbReference type="InterPro" id="IPR037516">
    <property type="entry name" value="Tripartite_DENN"/>
</dbReference>
<dbReference type="SMART" id="SM00801">
    <property type="entry name" value="dDENN"/>
    <property type="match status" value="1"/>
</dbReference>
<dbReference type="Proteomes" id="UP001150062">
    <property type="component" value="Unassembled WGS sequence"/>
</dbReference>
<accession>A0ABQ8YRK9</accession>
<dbReference type="Pfam" id="PF03455">
    <property type="entry name" value="dDENN"/>
    <property type="match status" value="1"/>
</dbReference>
<dbReference type="Pfam" id="PF02141">
    <property type="entry name" value="DENN"/>
    <property type="match status" value="1"/>
</dbReference>
<dbReference type="InterPro" id="IPR043153">
    <property type="entry name" value="DENN_C"/>
</dbReference>